<evidence type="ECO:0000256" key="1">
    <source>
        <dbReference type="ARBA" id="ARBA00004651"/>
    </source>
</evidence>
<evidence type="ECO:0000313" key="11">
    <source>
        <dbReference type="EMBL" id="MBO8442006.1"/>
    </source>
</evidence>
<evidence type="ECO:0000256" key="8">
    <source>
        <dbReference type="ARBA" id="ARBA00035585"/>
    </source>
</evidence>
<dbReference type="PANTHER" id="PTHR28259:SF1">
    <property type="entry name" value="FLUORIDE EXPORT PROTEIN 1-RELATED"/>
    <property type="match status" value="1"/>
</dbReference>
<dbReference type="GO" id="GO:0046872">
    <property type="term" value="F:metal ion binding"/>
    <property type="evidence" value="ECO:0007669"/>
    <property type="project" value="UniProtKB-KW"/>
</dbReference>
<feature type="binding site" evidence="10">
    <location>
        <position position="71"/>
    </location>
    <ligand>
        <name>Na(+)</name>
        <dbReference type="ChEBI" id="CHEBI:29101"/>
        <note>structural</note>
    </ligand>
</feature>
<evidence type="ECO:0000256" key="2">
    <source>
        <dbReference type="ARBA" id="ARBA00022475"/>
    </source>
</evidence>
<accession>A0A9D9H8F4</accession>
<evidence type="ECO:0000313" key="12">
    <source>
        <dbReference type="Proteomes" id="UP000823614"/>
    </source>
</evidence>
<evidence type="ECO:0000256" key="9">
    <source>
        <dbReference type="ARBA" id="ARBA00049940"/>
    </source>
</evidence>
<keyword evidence="10" id="KW-0479">Metal-binding</keyword>
<feature type="transmembrane region" description="Helical" evidence="10">
    <location>
        <begin position="59"/>
        <end position="76"/>
    </location>
</feature>
<reference evidence="11" key="1">
    <citation type="submission" date="2020-10" db="EMBL/GenBank/DDBJ databases">
        <authorList>
            <person name="Gilroy R."/>
        </authorList>
    </citation>
    <scope>NUCLEOTIDE SEQUENCE</scope>
    <source>
        <strain evidence="11">C6-149</strain>
    </source>
</reference>
<keyword evidence="10" id="KW-0406">Ion transport</keyword>
<dbReference type="Proteomes" id="UP000823614">
    <property type="component" value="Unassembled WGS sequence"/>
</dbReference>
<feature type="binding site" evidence="10">
    <location>
        <position position="74"/>
    </location>
    <ligand>
        <name>Na(+)</name>
        <dbReference type="ChEBI" id="CHEBI:29101"/>
        <note>structural</note>
    </ligand>
</feature>
<dbReference type="GO" id="GO:0140114">
    <property type="term" value="P:cellular detoxification of fluoride"/>
    <property type="evidence" value="ECO:0007669"/>
    <property type="project" value="UniProtKB-UniRule"/>
</dbReference>
<keyword evidence="10" id="KW-0813">Transport</keyword>
<evidence type="ECO:0000256" key="5">
    <source>
        <dbReference type="ARBA" id="ARBA00023136"/>
    </source>
</evidence>
<dbReference type="InterPro" id="IPR003691">
    <property type="entry name" value="FluC"/>
</dbReference>
<name>A0A9D9H8F4_9LACO</name>
<dbReference type="HAMAP" id="MF_00454">
    <property type="entry name" value="FluC"/>
    <property type="match status" value="1"/>
</dbReference>
<comment type="subcellular location">
    <subcellularLocation>
        <location evidence="1 10">Cell membrane</location>
        <topology evidence="1 10">Multi-pass membrane protein</topology>
    </subcellularLocation>
</comment>
<feature type="transmembrane region" description="Helical" evidence="10">
    <location>
        <begin position="96"/>
        <end position="117"/>
    </location>
</feature>
<keyword evidence="3 10" id="KW-0812">Transmembrane</keyword>
<keyword evidence="6 10" id="KW-0407">Ion channel</keyword>
<comment type="function">
    <text evidence="9 10">Fluoride-specific ion channel. Important for reducing fluoride concentration in the cell, thus reducing its toxicity.</text>
</comment>
<keyword evidence="10" id="KW-0915">Sodium</keyword>
<dbReference type="GO" id="GO:0005886">
    <property type="term" value="C:plasma membrane"/>
    <property type="evidence" value="ECO:0007669"/>
    <property type="project" value="UniProtKB-SubCell"/>
</dbReference>
<gene>
    <name evidence="10" type="primary">fluC</name>
    <name evidence="10" type="synonym">crcB</name>
    <name evidence="11" type="ORF">IAA89_06210</name>
</gene>
<dbReference type="PANTHER" id="PTHR28259">
    <property type="entry name" value="FLUORIDE EXPORT PROTEIN 1-RELATED"/>
    <property type="match status" value="1"/>
</dbReference>
<comment type="activity regulation">
    <text evidence="10">Na(+) is not transported, but it plays an essential structural role and its presence is essential for fluoride channel function.</text>
</comment>
<evidence type="ECO:0000256" key="4">
    <source>
        <dbReference type="ARBA" id="ARBA00022989"/>
    </source>
</evidence>
<comment type="similarity">
    <text evidence="7 10">Belongs to the fluoride channel Fluc/FEX (TC 1.A.43) family.</text>
</comment>
<sequence length="126" mass="14108">MEKLKCYLSIIFFAFFGGISRYYLGKCWHSNGTLIANLTGCFLLSLLTYYIIEKEFLSNWINVGLGTGFIGAYTTFSSFTMDFVKLINTQQIIHAILYLSISIIGGFICVVLGYLLAVKLGKKATK</sequence>
<organism evidence="11 12">
    <name type="scientific">Candidatus Gallilactobacillus intestinavium</name>
    <dbReference type="NCBI Taxonomy" id="2840838"/>
    <lineage>
        <taxon>Bacteria</taxon>
        <taxon>Bacillati</taxon>
        <taxon>Bacillota</taxon>
        <taxon>Bacilli</taxon>
        <taxon>Lactobacillales</taxon>
        <taxon>Lactobacillaceae</taxon>
        <taxon>Lactobacillaceae incertae sedis</taxon>
        <taxon>Candidatus Gallilactobacillus</taxon>
    </lineage>
</organism>
<evidence type="ECO:0000256" key="3">
    <source>
        <dbReference type="ARBA" id="ARBA00022692"/>
    </source>
</evidence>
<reference evidence="11" key="2">
    <citation type="journal article" date="2021" name="PeerJ">
        <title>Extensive microbial diversity within the chicken gut microbiome revealed by metagenomics and culture.</title>
        <authorList>
            <person name="Gilroy R."/>
            <person name="Ravi A."/>
            <person name="Getino M."/>
            <person name="Pursley I."/>
            <person name="Horton D.L."/>
            <person name="Alikhan N.F."/>
            <person name="Baker D."/>
            <person name="Gharbi K."/>
            <person name="Hall N."/>
            <person name="Watson M."/>
            <person name="Adriaenssens E.M."/>
            <person name="Foster-Nyarko E."/>
            <person name="Jarju S."/>
            <person name="Secka A."/>
            <person name="Antonio M."/>
            <person name="Oren A."/>
            <person name="Chaudhuri R.R."/>
            <person name="La Ragione R."/>
            <person name="Hildebrand F."/>
            <person name="Pallen M.J."/>
        </authorList>
    </citation>
    <scope>NUCLEOTIDE SEQUENCE</scope>
    <source>
        <strain evidence="11">C6-149</strain>
    </source>
</reference>
<feature type="transmembrane region" description="Helical" evidence="10">
    <location>
        <begin position="30"/>
        <end position="52"/>
    </location>
</feature>
<keyword evidence="4 10" id="KW-1133">Transmembrane helix</keyword>
<dbReference type="GO" id="GO:0062054">
    <property type="term" value="F:fluoride channel activity"/>
    <property type="evidence" value="ECO:0007669"/>
    <property type="project" value="UniProtKB-UniRule"/>
</dbReference>
<protein>
    <recommendedName>
        <fullName evidence="10">Fluoride-specific ion channel FluC</fullName>
    </recommendedName>
</protein>
<proteinExistence type="inferred from homology"/>
<evidence type="ECO:0000256" key="7">
    <source>
        <dbReference type="ARBA" id="ARBA00035120"/>
    </source>
</evidence>
<keyword evidence="5 10" id="KW-0472">Membrane</keyword>
<comment type="catalytic activity">
    <reaction evidence="8">
        <text>fluoride(in) = fluoride(out)</text>
        <dbReference type="Rhea" id="RHEA:76159"/>
        <dbReference type="ChEBI" id="CHEBI:17051"/>
    </reaction>
    <physiologicalReaction direction="left-to-right" evidence="8">
        <dbReference type="Rhea" id="RHEA:76160"/>
    </physiologicalReaction>
</comment>
<dbReference type="EMBL" id="JADIMP010000101">
    <property type="protein sequence ID" value="MBO8442006.1"/>
    <property type="molecule type" value="Genomic_DNA"/>
</dbReference>
<evidence type="ECO:0000256" key="10">
    <source>
        <dbReference type="HAMAP-Rule" id="MF_00454"/>
    </source>
</evidence>
<feature type="transmembrane region" description="Helical" evidence="10">
    <location>
        <begin position="7"/>
        <end position="24"/>
    </location>
</feature>
<keyword evidence="2 10" id="KW-1003">Cell membrane</keyword>
<comment type="caution">
    <text evidence="11">The sequence shown here is derived from an EMBL/GenBank/DDBJ whole genome shotgun (WGS) entry which is preliminary data.</text>
</comment>
<dbReference type="Pfam" id="PF02537">
    <property type="entry name" value="CRCB"/>
    <property type="match status" value="1"/>
</dbReference>
<dbReference type="AlphaFoldDB" id="A0A9D9H8F4"/>
<evidence type="ECO:0000256" key="6">
    <source>
        <dbReference type="ARBA" id="ARBA00023303"/>
    </source>
</evidence>